<evidence type="ECO:0000256" key="5">
    <source>
        <dbReference type="ARBA" id="ARBA00023136"/>
    </source>
</evidence>
<feature type="transmembrane region" description="Helical" evidence="10">
    <location>
        <begin position="541"/>
        <end position="559"/>
    </location>
</feature>
<dbReference type="InterPro" id="IPR001368">
    <property type="entry name" value="TNFR/NGFR_Cys_rich_reg"/>
</dbReference>
<dbReference type="GO" id="GO:0046330">
    <property type="term" value="P:positive regulation of JNK cascade"/>
    <property type="evidence" value="ECO:0007669"/>
    <property type="project" value="InterPro"/>
</dbReference>
<gene>
    <name evidence="12" type="ORF">AWC38_SpisGene23406</name>
</gene>
<comment type="subcellular location">
    <subcellularLocation>
        <location evidence="1">Membrane</location>
        <topology evidence="1">Single-pass membrane protein</topology>
    </subcellularLocation>
</comment>
<keyword evidence="7" id="KW-0675">Receptor</keyword>
<dbReference type="EMBL" id="LSMT01001265">
    <property type="protein sequence ID" value="PFX12605.1"/>
    <property type="molecule type" value="Genomic_DNA"/>
</dbReference>
<feature type="compositionally biased region" description="Polar residues" evidence="9">
    <location>
        <begin position="168"/>
        <end position="178"/>
    </location>
</feature>
<reference evidence="13" key="1">
    <citation type="journal article" date="2017" name="bioRxiv">
        <title>Comparative analysis of the genomes of Stylophora pistillata and Acropora digitifera provides evidence for extensive differences between species of corals.</title>
        <authorList>
            <person name="Voolstra C.R."/>
            <person name="Li Y."/>
            <person name="Liew Y.J."/>
            <person name="Baumgarten S."/>
            <person name="Zoccola D."/>
            <person name="Flot J.-F."/>
            <person name="Tambutte S."/>
            <person name="Allemand D."/>
            <person name="Aranda M."/>
        </authorList>
    </citation>
    <scope>NUCLEOTIDE SEQUENCE [LARGE SCALE GENOMIC DNA]</scope>
</reference>
<dbReference type="Proteomes" id="UP000225706">
    <property type="component" value="Unassembled WGS sequence"/>
</dbReference>
<evidence type="ECO:0000256" key="8">
    <source>
        <dbReference type="ARBA" id="ARBA00023180"/>
    </source>
</evidence>
<evidence type="ECO:0000256" key="6">
    <source>
        <dbReference type="ARBA" id="ARBA00023157"/>
    </source>
</evidence>
<dbReference type="SMART" id="SM00208">
    <property type="entry name" value="TNFR"/>
    <property type="match status" value="4"/>
</dbReference>
<sequence>MELLRRGNLSCKLDQITIRDPVTGSIQCQACLKCPPGEGLSVNCGDVITPSTPVQCKPCVLGETFSASFNAAACEDCGNCGEYRETTKTCTVTSKAECGRCKTGAYAEGMLGLCKPCSPCCNDNNDIIIPECQVSGVRKGMQCSYLRSDKCSALTASSMSTTQSTSLPDQSTTQWRPTPSTINSEVISSSSEPVSNLIGDASPNMGIIAGSFVGGLFVVITIFVIACYKAMRKGRKAPPMRIGVVVVENGAGQTKNQKQGNGKDDKQVNQTQTEGRVSLPPEGPYEESPLPLPTQEEAGDKSPEKIGMQETTRPLSCQSSLVLDSKLDSKLVYDVGVQAKSSCQADQITIKDPITGSIQCLDCLKCPPGEGLSVNCGDVITPSTPVQCKPCVLGETYSASFNTAACEDCANCGEYRETTKACTVTSKAKCGRCKPGAYAEGMLGLCRPCSPCCNDGNDIIIPECQVAGVPTSMQCSYLRSDKCSASAVSSMSTRQSTLRPDQSTTPWQPSRPSTTSNEVISFSSKPVINVIEDASPNMGSIAISVVSGFFVIITILIIACSRVLRQRWKAFWTEIDVVTVENVVGQTQNCEQRNEQEHNREQTVDRVPLPPEDLYEESPLPHPTQEAAGDKNPEKMGVQETASPSSDQSSLDSKLDGSVVKQCSESSKERVHSPPNVVTKKTTVTMSKVTDKGVTPV</sequence>
<feature type="compositionally biased region" description="Low complexity" evidence="9">
    <location>
        <begin position="643"/>
        <end position="658"/>
    </location>
</feature>
<dbReference type="AlphaFoldDB" id="A0A2B4R8K5"/>
<name>A0A2B4R8K5_STYPI</name>
<evidence type="ECO:0000256" key="7">
    <source>
        <dbReference type="ARBA" id="ARBA00023170"/>
    </source>
</evidence>
<dbReference type="OrthoDB" id="9864383at2759"/>
<evidence type="ECO:0000256" key="1">
    <source>
        <dbReference type="ARBA" id="ARBA00004167"/>
    </source>
</evidence>
<keyword evidence="4 10" id="KW-1133">Transmembrane helix</keyword>
<evidence type="ECO:0000256" key="2">
    <source>
        <dbReference type="ARBA" id="ARBA00022692"/>
    </source>
</evidence>
<keyword evidence="6" id="KW-1015">Disulfide bond</keyword>
<evidence type="ECO:0000259" key="11">
    <source>
        <dbReference type="PROSITE" id="PS00652"/>
    </source>
</evidence>
<evidence type="ECO:0000313" key="12">
    <source>
        <dbReference type="EMBL" id="PFX12605.1"/>
    </source>
</evidence>
<comment type="caution">
    <text evidence="12">The sequence shown here is derived from an EMBL/GenBank/DDBJ whole genome shotgun (WGS) entry which is preliminary data.</text>
</comment>
<dbReference type="Gene3D" id="2.10.50.10">
    <property type="entry name" value="Tumor Necrosis Factor Receptor, subunit A, domain 2"/>
    <property type="match status" value="2"/>
</dbReference>
<feature type="compositionally biased region" description="Basic and acidic residues" evidence="9">
    <location>
        <begin position="592"/>
        <end position="604"/>
    </location>
</feature>
<dbReference type="InterPro" id="IPR047526">
    <property type="entry name" value="TNR19/27/EDAR"/>
</dbReference>
<evidence type="ECO:0000256" key="9">
    <source>
        <dbReference type="SAM" id="MobiDB-lite"/>
    </source>
</evidence>
<keyword evidence="3" id="KW-0677">Repeat</keyword>
<accession>A0A2B4R8K5</accession>
<dbReference type="GO" id="GO:0043123">
    <property type="term" value="P:positive regulation of canonical NF-kappaB signal transduction"/>
    <property type="evidence" value="ECO:0007669"/>
    <property type="project" value="InterPro"/>
</dbReference>
<feature type="region of interest" description="Disordered" evidence="9">
    <location>
        <begin position="253"/>
        <end position="303"/>
    </location>
</feature>
<feature type="domain" description="TNFR-Cys" evidence="11">
    <location>
        <begin position="59"/>
        <end position="98"/>
    </location>
</feature>
<evidence type="ECO:0000256" key="10">
    <source>
        <dbReference type="SAM" id="Phobius"/>
    </source>
</evidence>
<organism evidence="12 13">
    <name type="scientific">Stylophora pistillata</name>
    <name type="common">Smooth cauliflower coral</name>
    <dbReference type="NCBI Taxonomy" id="50429"/>
    <lineage>
        <taxon>Eukaryota</taxon>
        <taxon>Metazoa</taxon>
        <taxon>Cnidaria</taxon>
        <taxon>Anthozoa</taxon>
        <taxon>Hexacorallia</taxon>
        <taxon>Scleractinia</taxon>
        <taxon>Astrocoeniina</taxon>
        <taxon>Pocilloporidae</taxon>
        <taxon>Stylophora</taxon>
    </lineage>
</organism>
<feature type="compositionally biased region" description="Low complexity" evidence="9">
    <location>
        <begin position="677"/>
        <end position="688"/>
    </location>
</feature>
<keyword evidence="5 10" id="KW-0472">Membrane</keyword>
<keyword evidence="8" id="KW-0325">Glycoprotein</keyword>
<dbReference type="PANTHER" id="PTHR12120">
    <property type="entry name" value="TNFR-CYS DOMAIN-CONTAINING PROTEIN"/>
    <property type="match status" value="1"/>
</dbReference>
<feature type="compositionally biased region" description="Low complexity" evidence="9">
    <location>
        <begin position="179"/>
        <end position="189"/>
    </location>
</feature>
<dbReference type="GO" id="GO:0038023">
    <property type="term" value="F:signaling receptor activity"/>
    <property type="evidence" value="ECO:0007669"/>
    <property type="project" value="InterPro"/>
</dbReference>
<dbReference type="GO" id="GO:0016020">
    <property type="term" value="C:membrane"/>
    <property type="evidence" value="ECO:0007669"/>
    <property type="project" value="UniProtKB-SubCell"/>
</dbReference>
<evidence type="ECO:0000313" key="13">
    <source>
        <dbReference type="Proteomes" id="UP000225706"/>
    </source>
</evidence>
<protein>
    <recommendedName>
        <fullName evidence="11">TNFR-Cys domain-containing protein</fullName>
    </recommendedName>
</protein>
<keyword evidence="2 10" id="KW-0812">Transmembrane</keyword>
<feature type="region of interest" description="Disordered" evidence="9">
    <location>
        <begin position="491"/>
        <end position="518"/>
    </location>
</feature>
<dbReference type="PANTHER" id="PTHR12120:SF10">
    <property type="entry name" value="TNFR-CYS DOMAIN-CONTAINING PROTEIN"/>
    <property type="match status" value="1"/>
</dbReference>
<evidence type="ECO:0000256" key="4">
    <source>
        <dbReference type="ARBA" id="ARBA00022989"/>
    </source>
</evidence>
<feature type="region of interest" description="Disordered" evidence="9">
    <location>
        <begin position="589"/>
        <end position="697"/>
    </location>
</feature>
<proteinExistence type="predicted"/>
<feature type="transmembrane region" description="Helical" evidence="10">
    <location>
        <begin position="205"/>
        <end position="228"/>
    </location>
</feature>
<evidence type="ECO:0000256" key="3">
    <source>
        <dbReference type="ARBA" id="ARBA00022737"/>
    </source>
</evidence>
<dbReference type="PROSITE" id="PS00652">
    <property type="entry name" value="TNFR_NGFR_1"/>
    <property type="match status" value="2"/>
</dbReference>
<feature type="domain" description="TNFR-Cys" evidence="11">
    <location>
        <begin position="391"/>
        <end position="430"/>
    </location>
</feature>
<feature type="region of interest" description="Disordered" evidence="9">
    <location>
        <begin position="161"/>
        <end position="189"/>
    </location>
</feature>
<keyword evidence="13" id="KW-1185">Reference proteome</keyword>